<name>A0A0A9FUZ1_ARUDO</name>
<feature type="region of interest" description="Disordered" evidence="1">
    <location>
        <begin position="41"/>
        <end position="62"/>
    </location>
</feature>
<dbReference type="EMBL" id="GBRH01182827">
    <property type="protein sequence ID" value="JAE15069.1"/>
    <property type="molecule type" value="Transcribed_RNA"/>
</dbReference>
<proteinExistence type="predicted"/>
<feature type="chain" id="PRO_5002045945" evidence="2">
    <location>
        <begin position="29"/>
        <end position="62"/>
    </location>
</feature>
<reference evidence="3" key="1">
    <citation type="submission" date="2014-09" db="EMBL/GenBank/DDBJ databases">
        <authorList>
            <person name="Magalhaes I.L.F."/>
            <person name="Oliveira U."/>
            <person name="Santos F.R."/>
            <person name="Vidigal T.H.D.A."/>
            <person name="Brescovit A.D."/>
            <person name="Santos A.J."/>
        </authorList>
    </citation>
    <scope>NUCLEOTIDE SEQUENCE</scope>
    <source>
        <tissue evidence="3">Shoot tissue taken approximately 20 cm above the soil surface</tissue>
    </source>
</reference>
<reference evidence="3" key="2">
    <citation type="journal article" date="2015" name="Data Brief">
        <title>Shoot transcriptome of the giant reed, Arundo donax.</title>
        <authorList>
            <person name="Barrero R.A."/>
            <person name="Guerrero F.D."/>
            <person name="Moolhuijzen P."/>
            <person name="Goolsby J.A."/>
            <person name="Tidwell J."/>
            <person name="Bellgard S.E."/>
            <person name="Bellgard M.I."/>
        </authorList>
    </citation>
    <scope>NUCLEOTIDE SEQUENCE</scope>
    <source>
        <tissue evidence="3">Shoot tissue taken approximately 20 cm above the soil surface</tissue>
    </source>
</reference>
<dbReference type="PROSITE" id="PS51257">
    <property type="entry name" value="PROKAR_LIPOPROTEIN"/>
    <property type="match status" value="1"/>
</dbReference>
<dbReference type="AlphaFoldDB" id="A0A0A9FUZ1"/>
<organism evidence="3">
    <name type="scientific">Arundo donax</name>
    <name type="common">Giant reed</name>
    <name type="synonym">Donax arundinaceus</name>
    <dbReference type="NCBI Taxonomy" id="35708"/>
    <lineage>
        <taxon>Eukaryota</taxon>
        <taxon>Viridiplantae</taxon>
        <taxon>Streptophyta</taxon>
        <taxon>Embryophyta</taxon>
        <taxon>Tracheophyta</taxon>
        <taxon>Spermatophyta</taxon>
        <taxon>Magnoliopsida</taxon>
        <taxon>Liliopsida</taxon>
        <taxon>Poales</taxon>
        <taxon>Poaceae</taxon>
        <taxon>PACMAD clade</taxon>
        <taxon>Arundinoideae</taxon>
        <taxon>Arundineae</taxon>
        <taxon>Arundo</taxon>
    </lineage>
</organism>
<accession>A0A0A9FUZ1</accession>
<evidence type="ECO:0000256" key="2">
    <source>
        <dbReference type="SAM" id="SignalP"/>
    </source>
</evidence>
<protein>
    <submittedName>
        <fullName evidence="3">Rpl30</fullName>
    </submittedName>
</protein>
<evidence type="ECO:0000256" key="1">
    <source>
        <dbReference type="SAM" id="MobiDB-lite"/>
    </source>
</evidence>
<feature type="signal peptide" evidence="2">
    <location>
        <begin position="1"/>
        <end position="28"/>
    </location>
</feature>
<sequence length="62" mass="6639">MLCSPKLVCIIFMETMLILALLVASTTGCAVSVSLTQVTRTSSLPNPAPSEKRSELCQLVEI</sequence>
<evidence type="ECO:0000313" key="3">
    <source>
        <dbReference type="EMBL" id="JAE15069.1"/>
    </source>
</evidence>
<keyword evidence="2" id="KW-0732">Signal</keyword>